<dbReference type="eggNOG" id="COG1670">
    <property type="taxonomic scope" value="Bacteria"/>
</dbReference>
<dbReference type="InterPro" id="IPR000182">
    <property type="entry name" value="GNAT_dom"/>
</dbReference>
<comment type="caution">
    <text evidence="2">The sequence shown here is derived from an EMBL/GenBank/DDBJ whole genome shotgun (WGS) entry which is preliminary data.</text>
</comment>
<dbReference type="PROSITE" id="PS51186">
    <property type="entry name" value="GNAT"/>
    <property type="match status" value="1"/>
</dbReference>
<protein>
    <submittedName>
        <fullName evidence="2">Acetyltransferase</fullName>
    </submittedName>
</protein>
<dbReference type="RefSeq" id="WP_002536136.1">
    <property type="nucleotide sequence ID" value="NZ_ANFM02000006.1"/>
</dbReference>
<dbReference type="EMBL" id="ANFM02000006">
    <property type="protein sequence ID" value="EOD81420.1"/>
    <property type="molecule type" value="Genomic_DNA"/>
</dbReference>
<feature type="domain" description="N-acetyltransferase" evidence="1">
    <location>
        <begin position="11"/>
        <end position="166"/>
    </location>
</feature>
<sequence>MQLPILSTSRLTLRNLNENDAGFINRLYNTDGFLQFVGDKNIRSNIDAAVYLRSTLLPMHGTPNMGLLAVELKNHEPIGVCGLIDRDNLDGIDLGFGFFPEHHGKGYAKEAAIAVLEMAKESLALTEVVAITLETNKRCLKLLKSLGFKKATAAHPEPEVMLLRLTL</sequence>
<accession>R1J1F4</accession>
<evidence type="ECO:0000259" key="1">
    <source>
        <dbReference type="PROSITE" id="PS51186"/>
    </source>
</evidence>
<keyword evidence="3" id="KW-1185">Reference proteome</keyword>
<dbReference type="Pfam" id="PF13302">
    <property type="entry name" value="Acetyltransf_3"/>
    <property type="match status" value="1"/>
</dbReference>
<evidence type="ECO:0000313" key="2">
    <source>
        <dbReference type="EMBL" id="EOD81420.1"/>
    </source>
</evidence>
<evidence type="ECO:0000313" key="3">
    <source>
        <dbReference type="Proteomes" id="UP000011223"/>
    </source>
</evidence>
<name>R1J1F4_9GAMM</name>
<organism evidence="2 3">
    <name type="scientific">Grimontia indica</name>
    <dbReference type="NCBI Taxonomy" id="1056512"/>
    <lineage>
        <taxon>Bacteria</taxon>
        <taxon>Pseudomonadati</taxon>
        <taxon>Pseudomonadota</taxon>
        <taxon>Gammaproteobacteria</taxon>
        <taxon>Vibrionales</taxon>
        <taxon>Vibrionaceae</taxon>
        <taxon>Grimontia</taxon>
    </lineage>
</organism>
<dbReference type="PANTHER" id="PTHR43792:SF1">
    <property type="entry name" value="N-ACETYLTRANSFERASE DOMAIN-CONTAINING PROTEIN"/>
    <property type="match status" value="1"/>
</dbReference>
<dbReference type="SUPFAM" id="SSF55729">
    <property type="entry name" value="Acyl-CoA N-acyltransferases (Nat)"/>
    <property type="match status" value="1"/>
</dbReference>
<dbReference type="InterPro" id="IPR016181">
    <property type="entry name" value="Acyl_CoA_acyltransferase"/>
</dbReference>
<dbReference type="InterPro" id="IPR051531">
    <property type="entry name" value="N-acetyltransferase"/>
</dbReference>
<dbReference type="Proteomes" id="UP000011223">
    <property type="component" value="Unassembled WGS sequence"/>
</dbReference>
<reference evidence="2 3" key="1">
    <citation type="journal article" date="2014" name="PLoS ONE">
        <title>Grimontia indica AK16(T), sp. nov., Isolated from a Seawater Sample Reports the Presence of Pathogenic Genes Similar to Vibrio Genus.</title>
        <authorList>
            <person name="Singh A."/>
            <person name="Vaidya B."/>
            <person name="Khatri I."/>
            <person name="Srinivas T.N."/>
            <person name="Subramanian S."/>
            <person name="Korpole S."/>
            <person name="Pinnaka A.K."/>
        </authorList>
    </citation>
    <scope>NUCLEOTIDE SEQUENCE [LARGE SCALE GENOMIC DNA]</scope>
    <source>
        <strain evidence="2 3">AK16</strain>
    </source>
</reference>
<dbReference type="Gene3D" id="3.40.630.30">
    <property type="match status" value="1"/>
</dbReference>
<gene>
    <name evidence="2" type="ORF">D515_04322</name>
</gene>
<dbReference type="PANTHER" id="PTHR43792">
    <property type="entry name" value="GNAT FAMILY, PUTATIVE (AFU_ORTHOLOGUE AFUA_3G00765)-RELATED-RELATED"/>
    <property type="match status" value="1"/>
</dbReference>
<dbReference type="AlphaFoldDB" id="R1J1F4"/>
<proteinExistence type="predicted"/>
<dbReference type="GO" id="GO:0016747">
    <property type="term" value="F:acyltransferase activity, transferring groups other than amino-acyl groups"/>
    <property type="evidence" value="ECO:0007669"/>
    <property type="project" value="InterPro"/>
</dbReference>